<keyword evidence="1" id="KW-0812">Transmembrane</keyword>
<feature type="transmembrane region" description="Helical" evidence="1">
    <location>
        <begin position="87"/>
        <end position="108"/>
    </location>
</feature>
<dbReference type="RefSeq" id="WP_048885925.1">
    <property type="nucleotide sequence ID" value="NZ_CP011310.1"/>
</dbReference>
<evidence type="ECO:0000313" key="3">
    <source>
        <dbReference type="Proteomes" id="UP000059113"/>
    </source>
</evidence>
<keyword evidence="3" id="KW-1185">Reference proteome</keyword>
<feature type="transmembrane region" description="Helical" evidence="1">
    <location>
        <begin position="46"/>
        <end position="67"/>
    </location>
</feature>
<keyword evidence="1" id="KW-0472">Membrane</keyword>
<dbReference type="Proteomes" id="UP000059113">
    <property type="component" value="Chromosome"/>
</dbReference>
<dbReference type="OrthoDB" id="7629491at2"/>
<reference evidence="2 3" key="1">
    <citation type="journal article" date="2015" name="Int. J. Syst. Evol. Microbiol.">
        <title>Erythrobacter atlanticus sp. nov., a bacterium from ocean sediment able to degrade polycyclic aromatic hydrocarbons.</title>
        <authorList>
            <person name="Zhuang L."/>
            <person name="Liu Y."/>
            <person name="Wang L."/>
            <person name="Wang W."/>
            <person name="Shao Z."/>
        </authorList>
    </citation>
    <scope>NUCLEOTIDE SEQUENCE [LARGE SCALE GENOMIC DNA]</scope>
    <source>
        <strain evidence="3">s21-N3</strain>
    </source>
</reference>
<reference evidence="3" key="2">
    <citation type="submission" date="2015-04" db="EMBL/GenBank/DDBJ databases">
        <title>The complete genome sequence of Erythrobacter sp. s21-N3.</title>
        <authorList>
            <person name="Zhuang L."/>
            <person name="Liu Y."/>
            <person name="Shao Z."/>
        </authorList>
    </citation>
    <scope>NUCLEOTIDE SEQUENCE [LARGE SCALE GENOMIC DNA]</scope>
    <source>
        <strain evidence="3">s21-N3</strain>
    </source>
</reference>
<dbReference type="PATRIC" id="fig|1648404.4.peg.2222"/>
<organism evidence="2 3">
    <name type="scientific">Aurantiacibacter atlanticus</name>
    <dbReference type="NCBI Taxonomy" id="1648404"/>
    <lineage>
        <taxon>Bacteria</taxon>
        <taxon>Pseudomonadati</taxon>
        <taxon>Pseudomonadota</taxon>
        <taxon>Alphaproteobacteria</taxon>
        <taxon>Sphingomonadales</taxon>
        <taxon>Erythrobacteraceae</taxon>
        <taxon>Aurantiacibacter</taxon>
    </lineage>
</organism>
<evidence type="ECO:0000313" key="2">
    <source>
        <dbReference type="EMBL" id="AKQ42392.1"/>
    </source>
</evidence>
<dbReference type="EMBL" id="CP011310">
    <property type="protein sequence ID" value="AKQ42392.1"/>
    <property type="molecule type" value="Genomic_DNA"/>
</dbReference>
<protein>
    <submittedName>
        <fullName evidence="2">Uncharacterized protein</fullName>
    </submittedName>
</protein>
<dbReference type="KEGG" id="ery:CP97_10685"/>
<gene>
    <name evidence="2" type="ORF">CP97_10685</name>
</gene>
<accession>A0A0H4VCI6</accession>
<feature type="transmembrane region" description="Helical" evidence="1">
    <location>
        <begin position="128"/>
        <end position="147"/>
    </location>
</feature>
<evidence type="ECO:0000256" key="1">
    <source>
        <dbReference type="SAM" id="Phobius"/>
    </source>
</evidence>
<sequence>MRKYTWPTITFVAICLMGWGARQAIGRVYGAAEAQVLLEAISRAGLYLGSAIATASTTTLALMLTLIGMIRRMDQDFDQDMYNSVTLIARLATAALMLSLVVLMAYTLPIGEFEQLPTDWYATMYEALFASTIVMVALLAAMVAVVYQTLYHVIASITPGEDA</sequence>
<name>A0A0H4VCI6_9SPHN</name>
<dbReference type="STRING" id="1648404.CP97_10685"/>
<proteinExistence type="predicted"/>
<keyword evidence="1" id="KW-1133">Transmembrane helix</keyword>
<dbReference type="AlphaFoldDB" id="A0A0H4VCI6"/>